<organism evidence="1 2">
    <name type="scientific">Characodon lateralis</name>
    <dbReference type="NCBI Taxonomy" id="208331"/>
    <lineage>
        <taxon>Eukaryota</taxon>
        <taxon>Metazoa</taxon>
        <taxon>Chordata</taxon>
        <taxon>Craniata</taxon>
        <taxon>Vertebrata</taxon>
        <taxon>Euteleostomi</taxon>
        <taxon>Actinopterygii</taxon>
        <taxon>Neopterygii</taxon>
        <taxon>Teleostei</taxon>
        <taxon>Neoteleostei</taxon>
        <taxon>Acanthomorphata</taxon>
        <taxon>Ovalentaria</taxon>
        <taxon>Atherinomorphae</taxon>
        <taxon>Cyprinodontiformes</taxon>
        <taxon>Goodeidae</taxon>
        <taxon>Characodon</taxon>
    </lineage>
</organism>
<evidence type="ECO:0000313" key="1">
    <source>
        <dbReference type="EMBL" id="MED6291182.1"/>
    </source>
</evidence>
<keyword evidence="2" id="KW-1185">Reference proteome</keyword>
<dbReference type="Proteomes" id="UP001352852">
    <property type="component" value="Unassembled WGS sequence"/>
</dbReference>
<evidence type="ECO:0000313" key="2">
    <source>
        <dbReference type="Proteomes" id="UP001352852"/>
    </source>
</evidence>
<proteinExistence type="predicted"/>
<gene>
    <name evidence="1" type="ORF">CHARACLAT_020832</name>
</gene>
<reference evidence="1 2" key="1">
    <citation type="submission" date="2021-06" db="EMBL/GenBank/DDBJ databases">
        <authorList>
            <person name="Palmer J.M."/>
        </authorList>
    </citation>
    <scope>NUCLEOTIDE SEQUENCE [LARGE SCALE GENOMIC DNA]</scope>
    <source>
        <strain evidence="1 2">CL_MEX2019</strain>
        <tissue evidence="1">Muscle</tissue>
    </source>
</reference>
<accession>A0ABU7EVF8</accession>
<dbReference type="EMBL" id="JAHUTJ010067568">
    <property type="protein sequence ID" value="MED6291182.1"/>
    <property type="molecule type" value="Genomic_DNA"/>
</dbReference>
<name>A0ABU7EVF8_9TELE</name>
<sequence length="117" mass="13287">MDHCSLGRIVKQSPFKSLGDSQGVDCSWTQSFMSHHKDASRTWSTTATFLELSYPRTKDPIRSVLPEIKRIFWSFVDSCLAHIVSSLWKSPCWDAASLHSCCHHSFPYCGLALLPRQ</sequence>
<comment type="caution">
    <text evidence="1">The sequence shown here is derived from an EMBL/GenBank/DDBJ whole genome shotgun (WGS) entry which is preliminary data.</text>
</comment>
<protein>
    <submittedName>
        <fullName evidence="1">Uncharacterized protein</fullName>
    </submittedName>
</protein>